<dbReference type="KEGG" id="msu:MS1000"/>
<organism evidence="1 2">
    <name type="scientific">Mannheimia succiniciproducens (strain KCTC 0769BP / MBEL55E)</name>
    <dbReference type="NCBI Taxonomy" id="221988"/>
    <lineage>
        <taxon>Bacteria</taxon>
        <taxon>Pseudomonadati</taxon>
        <taxon>Pseudomonadota</taxon>
        <taxon>Gammaproteobacteria</taxon>
        <taxon>Pasteurellales</taxon>
        <taxon>Pasteurellaceae</taxon>
        <taxon>Basfia</taxon>
    </lineage>
</organism>
<evidence type="ECO:0000313" key="2">
    <source>
        <dbReference type="Proteomes" id="UP000000607"/>
    </source>
</evidence>
<keyword evidence="2" id="KW-1185">Reference proteome</keyword>
<proteinExistence type="predicted"/>
<reference evidence="1 2" key="1">
    <citation type="journal article" date="2004" name="Nat. Biotechnol.">
        <title>The genome sequence of the capnophilic rumen bacterium Mannheimia succiniciproducens.</title>
        <authorList>
            <person name="Hong S.H."/>
            <person name="Kim J.S."/>
            <person name="Lee S.Y."/>
            <person name="In Y.H."/>
            <person name="Choi S.S."/>
            <person name="Rih J.-K."/>
            <person name="Kim C.H."/>
            <person name="Jeong H."/>
            <person name="Hur C.G."/>
            <person name="Kim J.J."/>
        </authorList>
    </citation>
    <scope>NUCLEOTIDE SEQUENCE [LARGE SCALE GENOMIC DNA]</scope>
    <source>
        <strain evidence="2">KCTC 0769BP / MBEL55E</strain>
    </source>
</reference>
<dbReference type="STRING" id="221988.MS1000"/>
<accession>Q65TV3</accession>
<sequence length="38" mass="4345">MANLASKGHVSEYFCPADIVLKNPIFKSLIYISSNFYY</sequence>
<dbReference type="EMBL" id="AE016827">
    <property type="protein sequence ID" value="AAU37607.1"/>
    <property type="molecule type" value="Genomic_DNA"/>
</dbReference>
<name>Q65TV3_MANSM</name>
<evidence type="ECO:0000313" key="1">
    <source>
        <dbReference type="EMBL" id="AAU37607.1"/>
    </source>
</evidence>
<dbReference type="AlphaFoldDB" id="Q65TV3"/>
<gene>
    <name evidence="1" type="ordered locus">MS1000</name>
</gene>
<protein>
    <submittedName>
        <fullName evidence="1">Uncharacterized protein</fullName>
    </submittedName>
</protein>
<dbReference type="Proteomes" id="UP000000607">
    <property type="component" value="Chromosome"/>
</dbReference>
<dbReference type="HOGENOM" id="CLU_3329784_0_0_6"/>